<dbReference type="GO" id="GO:0004342">
    <property type="term" value="F:glucosamine-6-phosphate deaminase activity"/>
    <property type="evidence" value="ECO:0007669"/>
    <property type="project" value="InterPro"/>
</dbReference>
<dbReference type="PANTHER" id="PTHR42892">
    <property type="entry name" value="GLUCOSAMINE-6-PHOSPHATE DEAMINASE-LIKE PROTEIN BT_0258-RELATED"/>
    <property type="match status" value="1"/>
</dbReference>
<dbReference type="KEGG" id="cvr:CHLNCDRAFT_6736"/>
<dbReference type="InterPro" id="IPR052960">
    <property type="entry name" value="GlcN6P_deaminase-like"/>
</dbReference>
<accession>E1ZL04</accession>
<dbReference type="SUPFAM" id="SSF100950">
    <property type="entry name" value="NagB/RpiA/CoA transferase-like"/>
    <property type="match status" value="1"/>
</dbReference>
<evidence type="ECO:0000313" key="4">
    <source>
        <dbReference type="Proteomes" id="UP000008141"/>
    </source>
</evidence>
<dbReference type="AlphaFoldDB" id="E1ZL04"/>
<dbReference type="Gene3D" id="3.40.50.10320">
    <property type="entry name" value="LmbE-like"/>
    <property type="match status" value="1"/>
</dbReference>
<dbReference type="NCBIfam" id="NF002557">
    <property type="entry name" value="PRK02122.1"/>
    <property type="match status" value="1"/>
</dbReference>
<dbReference type="PANTHER" id="PTHR42892:SF1">
    <property type="entry name" value="GLUCOSAMINE-6-PHOSPHATE ISOMERASE"/>
    <property type="match status" value="1"/>
</dbReference>
<dbReference type="eggNOG" id="KOG3148">
    <property type="taxonomic scope" value="Eukaryota"/>
</dbReference>
<dbReference type="GO" id="GO:0000225">
    <property type="term" value="F:N-acetylglucosaminylphosphatidylinositol deacetylase activity"/>
    <property type="evidence" value="ECO:0007669"/>
    <property type="project" value="UniProtKB-EC"/>
</dbReference>
<reference evidence="3 4" key="1">
    <citation type="journal article" date="2010" name="Plant Cell">
        <title>The Chlorella variabilis NC64A genome reveals adaptation to photosymbiosis, coevolution with viruses, and cryptic sex.</title>
        <authorList>
            <person name="Blanc G."/>
            <person name="Duncan G."/>
            <person name="Agarkova I."/>
            <person name="Borodovsky M."/>
            <person name="Gurnon J."/>
            <person name="Kuo A."/>
            <person name="Lindquist E."/>
            <person name="Lucas S."/>
            <person name="Pangilinan J."/>
            <person name="Polle J."/>
            <person name="Salamov A."/>
            <person name="Terry A."/>
            <person name="Yamada T."/>
            <person name="Dunigan D.D."/>
            <person name="Grigoriev I.V."/>
            <person name="Claverie J.M."/>
            <person name="Van Etten J.L."/>
        </authorList>
    </citation>
    <scope>NUCLEOTIDE SEQUENCE [LARGE SCALE GENOMIC DNA]</scope>
    <source>
        <strain evidence="3 4">NC64A</strain>
    </source>
</reference>
<keyword evidence="4" id="KW-1185">Reference proteome</keyword>
<comment type="similarity">
    <text evidence="1">Belongs to the PIGL family.</text>
</comment>
<sequence>RARERLPTEIFLDSEDISRVVAAEIAALIRSRQAEGRRCVLGLATGSTPMHVYPCAAAVRCYRYCTATVLLVYRREEGLSFRNVLTFNLDEYHPMQPQALQAVSYHRFMREHLLDHVDLPPGAAHIPDGTVPLAEVPKHCQEYERQIEEAGGIDLQAPAILGLGRTGHIGFNERGSARGSTTRLITLDRVTRVDAASDFFGEGAVPRRAITMGVATILKAGRDPAPLAELFARRMVLMAFGENKAGVVRQAVEGPVSEQVAASYLQEHPDAAAYVDYAAAAGTLWSRRLTRVQCPWVLGPIAWDATQVKKAACWLAQQVGKPVLKLTDDDYSEHSLQAGSYDINLRVFYALQGTISGWPGGWASQRAAGAAAEPAAFPKRVLIMSPHPDDDVISMGGTLIRLVDQGHEVHVGYQTSGNIAVWDEDALRFADFAVQVRRPSQAWHLPFPTYLSFLPPPSPPPQVDSEEVLRTKALIRKCEARSAGRTCGADVANLHFLDMPFYQTGQVVKAPLSQADIDLLVALFDRIRRAGRPHQIFAAGDLSDPHGTHRTCLQARAAQQGICGDWYHECGTEVLLYRGAWQEWEPWEVDLAVPLSPAELQQKVDAIFKHQSQKDRALFPGADPREFWQRAQERNRATAALYDRLGLAEYEAMEAFVRY</sequence>
<feature type="non-terminal residue" evidence="3">
    <location>
        <position position="1"/>
    </location>
</feature>
<dbReference type="GeneID" id="17353005"/>
<evidence type="ECO:0000256" key="2">
    <source>
        <dbReference type="ARBA" id="ARBA00012176"/>
    </source>
</evidence>
<protein>
    <recommendedName>
        <fullName evidence="2">N-acetylglucosaminylphosphatidylinositol deacetylase</fullName>
        <ecNumber evidence="2">3.5.1.89</ecNumber>
    </recommendedName>
</protein>
<evidence type="ECO:0000313" key="3">
    <source>
        <dbReference type="EMBL" id="EFN53574.1"/>
    </source>
</evidence>
<dbReference type="OrthoDB" id="512354at2759"/>
<dbReference type="SUPFAM" id="SSF102588">
    <property type="entry name" value="LmbE-like"/>
    <property type="match status" value="1"/>
</dbReference>
<proteinExistence type="inferred from homology"/>
<dbReference type="GO" id="GO:0006044">
    <property type="term" value="P:N-acetylglucosamine metabolic process"/>
    <property type="evidence" value="ECO:0007669"/>
    <property type="project" value="InterPro"/>
</dbReference>
<dbReference type="CDD" id="cd01399">
    <property type="entry name" value="GlcN6P_deaminase"/>
    <property type="match status" value="1"/>
</dbReference>
<dbReference type="InterPro" id="IPR037171">
    <property type="entry name" value="NagB/RpiA_transferase-like"/>
</dbReference>
<organism evidence="4">
    <name type="scientific">Chlorella variabilis</name>
    <name type="common">Green alga</name>
    <dbReference type="NCBI Taxonomy" id="554065"/>
    <lineage>
        <taxon>Eukaryota</taxon>
        <taxon>Viridiplantae</taxon>
        <taxon>Chlorophyta</taxon>
        <taxon>core chlorophytes</taxon>
        <taxon>Trebouxiophyceae</taxon>
        <taxon>Chlorellales</taxon>
        <taxon>Chlorellaceae</taxon>
        <taxon>Chlorella clade</taxon>
        <taxon>Chlorella</taxon>
    </lineage>
</organism>
<feature type="non-terminal residue" evidence="3">
    <location>
        <position position="659"/>
    </location>
</feature>
<dbReference type="InterPro" id="IPR004547">
    <property type="entry name" value="Glucosamine6P_isomerase"/>
</dbReference>
<dbReference type="Proteomes" id="UP000008141">
    <property type="component" value="Unassembled WGS sequence"/>
</dbReference>
<dbReference type="Gene3D" id="3.40.50.1360">
    <property type="match status" value="1"/>
</dbReference>
<dbReference type="STRING" id="554065.E1ZL04"/>
<dbReference type="Pfam" id="PF02585">
    <property type="entry name" value="PIG-L"/>
    <property type="match status" value="1"/>
</dbReference>
<dbReference type="EC" id="3.5.1.89" evidence="2"/>
<dbReference type="InterPro" id="IPR024078">
    <property type="entry name" value="LmbE-like_dom_sf"/>
</dbReference>
<dbReference type="RefSeq" id="XP_005845676.1">
    <property type="nucleotide sequence ID" value="XM_005845614.1"/>
</dbReference>
<name>E1ZL04_CHLVA</name>
<dbReference type="InterPro" id="IPR003737">
    <property type="entry name" value="GlcNAc_PI_deacetylase-related"/>
</dbReference>
<dbReference type="EMBL" id="GL433851">
    <property type="protein sequence ID" value="EFN53574.1"/>
    <property type="molecule type" value="Genomic_DNA"/>
</dbReference>
<gene>
    <name evidence="3" type="ORF">CHLNCDRAFT_6736</name>
</gene>
<evidence type="ECO:0000256" key="1">
    <source>
        <dbReference type="ARBA" id="ARBA00006066"/>
    </source>
</evidence>
<dbReference type="InParanoid" id="E1ZL04"/>